<feature type="transmembrane region" description="Helical" evidence="6">
    <location>
        <begin position="40"/>
        <end position="62"/>
    </location>
</feature>
<name>A0AAJ4KXD2_LIMFE</name>
<feature type="transmembrane region" description="Helical" evidence="6">
    <location>
        <begin position="69"/>
        <end position="86"/>
    </location>
</feature>
<reference evidence="8 9" key="1">
    <citation type="submission" date="2020-04" db="EMBL/GenBank/DDBJ databases">
        <title>Novel strain L. Fermentum HFD1 producer antibacterial peptides.</title>
        <authorList>
            <person name="Ozhegov G.D."/>
            <person name="Pavlova A.S."/>
            <person name="Zhuravleva D.E."/>
            <person name="Gogoleva N.V."/>
            <person name="Shagimardanova E.I."/>
            <person name="Markelova M.I."/>
            <person name="Yarullina D.R."/>
            <person name="Kayumov A.R."/>
        </authorList>
    </citation>
    <scope>NUCLEOTIDE SEQUENCE [LARGE SCALE GENOMIC DNA]</scope>
    <source>
        <strain evidence="8 9">HFD1</strain>
    </source>
</reference>
<protein>
    <submittedName>
        <fullName evidence="8">Fosmidomycin resistance protein</fullName>
    </submittedName>
</protein>
<feature type="transmembrane region" description="Helical" evidence="6">
    <location>
        <begin position="92"/>
        <end position="109"/>
    </location>
</feature>
<organism evidence="8 9">
    <name type="scientific">Limosilactobacillus fermentum</name>
    <name type="common">Lactobacillus fermentum</name>
    <dbReference type="NCBI Taxonomy" id="1613"/>
    <lineage>
        <taxon>Bacteria</taxon>
        <taxon>Bacillati</taxon>
        <taxon>Bacillota</taxon>
        <taxon>Bacilli</taxon>
        <taxon>Lactobacillales</taxon>
        <taxon>Lactobacillaceae</taxon>
        <taxon>Limosilactobacillus</taxon>
    </lineage>
</organism>
<dbReference type="Pfam" id="PF07690">
    <property type="entry name" value="MFS_1"/>
    <property type="match status" value="1"/>
</dbReference>
<comment type="subcellular location">
    <subcellularLocation>
        <location evidence="1">Cell membrane</location>
        <topology evidence="1">Multi-pass membrane protein</topology>
    </subcellularLocation>
</comment>
<evidence type="ECO:0000313" key="8">
    <source>
        <dbReference type="EMBL" id="QIX59185.1"/>
    </source>
</evidence>
<dbReference type="PANTHER" id="PTHR43129:SF1">
    <property type="entry name" value="FOSMIDOMYCIN RESISTANCE PROTEIN"/>
    <property type="match status" value="1"/>
</dbReference>
<feature type="transmembrane region" description="Helical" evidence="6">
    <location>
        <begin position="209"/>
        <end position="235"/>
    </location>
</feature>
<evidence type="ECO:0000256" key="4">
    <source>
        <dbReference type="ARBA" id="ARBA00022989"/>
    </source>
</evidence>
<feature type="transmembrane region" description="Helical" evidence="6">
    <location>
        <begin position="156"/>
        <end position="177"/>
    </location>
</feature>
<feature type="transmembrane region" description="Helical" evidence="6">
    <location>
        <begin position="247"/>
        <end position="268"/>
    </location>
</feature>
<dbReference type="InterPro" id="IPR020846">
    <property type="entry name" value="MFS_dom"/>
</dbReference>
<keyword evidence="2" id="KW-0813">Transport</keyword>
<feature type="transmembrane region" description="Helical" evidence="6">
    <location>
        <begin position="275"/>
        <end position="292"/>
    </location>
</feature>
<dbReference type="EMBL" id="CP050919">
    <property type="protein sequence ID" value="QIX59185.1"/>
    <property type="molecule type" value="Genomic_DNA"/>
</dbReference>
<dbReference type="GO" id="GO:0005886">
    <property type="term" value="C:plasma membrane"/>
    <property type="evidence" value="ECO:0007669"/>
    <property type="project" value="UniProtKB-SubCell"/>
</dbReference>
<keyword evidence="5 6" id="KW-0472">Membrane</keyword>
<dbReference type="AlphaFoldDB" id="A0AAJ4KXD2"/>
<evidence type="ECO:0000256" key="2">
    <source>
        <dbReference type="ARBA" id="ARBA00022448"/>
    </source>
</evidence>
<feature type="transmembrane region" description="Helical" evidence="6">
    <location>
        <begin position="298"/>
        <end position="319"/>
    </location>
</feature>
<dbReference type="SUPFAM" id="SSF103473">
    <property type="entry name" value="MFS general substrate transporter"/>
    <property type="match status" value="1"/>
</dbReference>
<evidence type="ECO:0000313" key="9">
    <source>
        <dbReference type="Proteomes" id="UP000503169"/>
    </source>
</evidence>
<dbReference type="GO" id="GO:0022857">
    <property type="term" value="F:transmembrane transporter activity"/>
    <property type="evidence" value="ECO:0007669"/>
    <property type="project" value="InterPro"/>
</dbReference>
<accession>A0AAJ4KXD2</accession>
<dbReference type="PANTHER" id="PTHR43129">
    <property type="entry name" value="FOSMIDOMYCIN RESISTANCE PROTEIN"/>
    <property type="match status" value="1"/>
</dbReference>
<sequence length="387" mass="41290">MLSKYVYGLSLGHFVVDFSQGALAALLPLLIAQHHFNYAIAATLVFAMNLVSSIIQPLFGFLSDRFRTGWIIIPALLITGLGFGTLGWDNQYFLLITSCLVCGVGIAAYHPDAAKLVNGLADVNQGHALSVFSFGGNLGFACGPITVTLVANALGISGVGLLILVGGGVALLLAHYFPAMHRQSAQHWQQKRQRESDSPVPVKDDWRHFAILACVLFGRSIIFYGLNTFLVLYWMHILKQSNTSGSLALSVLFIVGATGTIIGGHLVDHIGAVKTIRFAFTIMPFLLLAFSLTKSVIVASALLLPIGMLIFIPYSAIVLLGQRYLPNQMGLASGVTLGLAISIGGIATPFLGQVADATSLITVFFILTAVALIPMGAAYFIIEPTIK</sequence>
<evidence type="ECO:0000256" key="6">
    <source>
        <dbReference type="SAM" id="Phobius"/>
    </source>
</evidence>
<dbReference type="CDD" id="cd17478">
    <property type="entry name" value="MFS_FsR"/>
    <property type="match status" value="1"/>
</dbReference>
<gene>
    <name evidence="8" type="primary">fsr</name>
    <name evidence="8" type="ORF">HCY95_01639</name>
</gene>
<keyword evidence="3 6" id="KW-0812">Transmembrane</keyword>
<dbReference type="Gene3D" id="1.20.1250.20">
    <property type="entry name" value="MFS general substrate transporter like domains"/>
    <property type="match status" value="2"/>
</dbReference>
<feature type="transmembrane region" description="Helical" evidence="6">
    <location>
        <begin position="129"/>
        <end position="150"/>
    </location>
</feature>
<dbReference type="Proteomes" id="UP000503169">
    <property type="component" value="Chromosome"/>
</dbReference>
<feature type="transmembrane region" description="Helical" evidence="6">
    <location>
        <begin position="357"/>
        <end position="382"/>
    </location>
</feature>
<feature type="domain" description="Major facilitator superfamily (MFS) profile" evidence="7">
    <location>
        <begin position="5"/>
        <end position="386"/>
    </location>
</feature>
<dbReference type="PROSITE" id="PS50850">
    <property type="entry name" value="MFS"/>
    <property type="match status" value="1"/>
</dbReference>
<evidence type="ECO:0000256" key="5">
    <source>
        <dbReference type="ARBA" id="ARBA00023136"/>
    </source>
</evidence>
<dbReference type="InterPro" id="IPR036259">
    <property type="entry name" value="MFS_trans_sf"/>
</dbReference>
<keyword evidence="4 6" id="KW-1133">Transmembrane helix</keyword>
<feature type="transmembrane region" description="Helical" evidence="6">
    <location>
        <begin position="331"/>
        <end position="351"/>
    </location>
</feature>
<evidence type="ECO:0000259" key="7">
    <source>
        <dbReference type="PROSITE" id="PS50850"/>
    </source>
</evidence>
<proteinExistence type="predicted"/>
<dbReference type="InterPro" id="IPR011701">
    <property type="entry name" value="MFS"/>
</dbReference>
<evidence type="ECO:0000256" key="3">
    <source>
        <dbReference type="ARBA" id="ARBA00022692"/>
    </source>
</evidence>
<dbReference type="RefSeq" id="WP_222848757.1">
    <property type="nucleotide sequence ID" value="NZ_CP050919.1"/>
</dbReference>
<evidence type="ECO:0000256" key="1">
    <source>
        <dbReference type="ARBA" id="ARBA00004651"/>
    </source>
</evidence>